<feature type="region of interest" description="Disordered" evidence="4">
    <location>
        <begin position="444"/>
        <end position="466"/>
    </location>
</feature>
<dbReference type="PANTHER" id="PTHR46031:SF31">
    <property type="entry name" value="DOUBLE-STRANDED RNA-BINDING PROTEIN 1-LIKE"/>
    <property type="match status" value="1"/>
</dbReference>
<feature type="region of interest" description="Disordered" evidence="4">
    <location>
        <begin position="267"/>
        <end position="318"/>
    </location>
</feature>
<dbReference type="SUPFAM" id="SSF54768">
    <property type="entry name" value="dsRNA-binding domain-like"/>
    <property type="match status" value="2"/>
</dbReference>
<evidence type="ECO:0000256" key="2">
    <source>
        <dbReference type="ARBA" id="ARBA00022884"/>
    </source>
</evidence>
<feature type="compositionally biased region" description="Basic and acidic residues" evidence="4">
    <location>
        <begin position="76"/>
        <end position="86"/>
    </location>
</feature>
<feature type="compositionally biased region" description="Polar residues" evidence="4">
    <location>
        <begin position="304"/>
        <end position="317"/>
    </location>
</feature>
<evidence type="ECO:0000256" key="1">
    <source>
        <dbReference type="ARBA" id="ARBA00022737"/>
    </source>
</evidence>
<dbReference type="SMART" id="SM00358">
    <property type="entry name" value="DSRM"/>
    <property type="match status" value="2"/>
</dbReference>
<keyword evidence="7" id="KW-1185">Reference proteome</keyword>
<feature type="domain" description="DRBM" evidence="5">
    <location>
        <begin position="185"/>
        <end position="253"/>
    </location>
</feature>
<organism evidence="6 7">
    <name type="scientific">Vigna unguiculata</name>
    <name type="common">Cowpea</name>
    <dbReference type="NCBI Taxonomy" id="3917"/>
    <lineage>
        <taxon>Eukaryota</taxon>
        <taxon>Viridiplantae</taxon>
        <taxon>Streptophyta</taxon>
        <taxon>Embryophyta</taxon>
        <taxon>Tracheophyta</taxon>
        <taxon>Spermatophyta</taxon>
        <taxon>Magnoliopsida</taxon>
        <taxon>eudicotyledons</taxon>
        <taxon>Gunneridae</taxon>
        <taxon>Pentapetalae</taxon>
        <taxon>rosids</taxon>
        <taxon>fabids</taxon>
        <taxon>Fabales</taxon>
        <taxon>Fabaceae</taxon>
        <taxon>Papilionoideae</taxon>
        <taxon>50 kb inversion clade</taxon>
        <taxon>NPAAA clade</taxon>
        <taxon>indigoferoid/millettioid clade</taxon>
        <taxon>Phaseoleae</taxon>
        <taxon>Vigna</taxon>
    </lineage>
</organism>
<evidence type="ECO:0000313" key="7">
    <source>
        <dbReference type="Proteomes" id="UP000501690"/>
    </source>
</evidence>
<proteinExistence type="predicted"/>
<keyword evidence="2 3" id="KW-0694">RNA-binding</keyword>
<feature type="region of interest" description="Disordered" evidence="4">
    <location>
        <begin position="70"/>
        <end position="91"/>
    </location>
</feature>
<gene>
    <name evidence="6" type="ORF">DEO72_LG1g1995</name>
</gene>
<evidence type="ECO:0000313" key="6">
    <source>
        <dbReference type="EMBL" id="QCD78363.1"/>
    </source>
</evidence>
<name>A0A4D6KPD1_VIGUN</name>
<keyword evidence="1" id="KW-0677">Repeat</keyword>
<protein>
    <recommendedName>
        <fullName evidence="5">DRBM domain-containing protein</fullName>
    </recommendedName>
</protein>
<accession>A0A4D6KPD1</accession>
<evidence type="ECO:0000256" key="4">
    <source>
        <dbReference type="SAM" id="MobiDB-lite"/>
    </source>
</evidence>
<feature type="domain" description="DRBM" evidence="5">
    <location>
        <begin position="1"/>
        <end position="70"/>
    </location>
</feature>
<reference evidence="6 7" key="1">
    <citation type="submission" date="2019-04" db="EMBL/GenBank/DDBJ databases">
        <title>An improved genome assembly and genetic linkage map for asparagus bean, Vigna unguiculata ssp. sesquipedialis.</title>
        <authorList>
            <person name="Xia Q."/>
            <person name="Zhang R."/>
            <person name="Dong Y."/>
        </authorList>
    </citation>
    <scope>NUCLEOTIDE SEQUENCE [LARGE SCALE GENOMIC DNA]</scope>
    <source>
        <tissue evidence="6">Leaf</tissue>
    </source>
</reference>
<dbReference type="InterPro" id="IPR014720">
    <property type="entry name" value="dsRBD_dom"/>
</dbReference>
<dbReference type="Proteomes" id="UP000501690">
    <property type="component" value="Linkage Group LG1"/>
</dbReference>
<dbReference type="GO" id="GO:0003723">
    <property type="term" value="F:RNA binding"/>
    <property type="evidence" value="ECO:0007669"/>
    <property type="project" value="UniProtKB-UniRule"/>
</dbReference>
<evidence type="ECO:0000256" key="3">
    <source>
        <dbReference type="PROSITE-ProRule" id="PRU00266"/>
    </source>
</evidence>
<dbReference type="PROSITE" id="PS50137">
    <property type="entry name" value="DS_RBD"/>
    <property type="match status" value="2"/>
</dbReference>
<dbReference type="Gene3D" id="3.30.160.20">
    <property type="match status" value="2"/>
</dbReference>
<dbReference type="AlphaFoldDB" id="A0A4D6KPD1"/>
<feature type="compositionally biased region" description="Basic residues" evidence="4">
    <location>
        <begin position="267"/>
        <end position="276"/>
    </location>
</feature>
<dbReference type="PANTHER" id="PTHR46031">
    <property type="match status" value="1"/>
</dbReference>
<dbReference type="EMBL" id="CP039345">
    <property type="protein sequence ID" value="QCD78363.1"/>
    <property type="molecule type" value="Genomic_DNA"/>
</dbReference>
<evidence type="ECO:0000259" key="5">
    <source>
        <dbReference type="PROSITE" id="PS50137"/>
    </source>
</evidence>
<sequence>MYKTKLQEFCHKRKWGLPRYSGMKDGPDHIPSFKASVHVNGVIFTSSSASSSLKEAKNKAAMVAFLNLSSGSPRQTSKDDTKEQIRAVKPQQSSTPAQFSVIIDDMDCIHKIHLQNNARVNNLHPPVFACKTEDLPPANDFKATVLVDGHSTESPSFTNTIKETERASDSILLSPDIFQMGDSDSFKTSLMKLTEREGFHKPTYKTMQAGSPYRPTFFSTLEVEGEEFHGKGCRFKKEAEEDAAKIAYIALKKLMCDQHDFAKNIVQRKRSPRSLHRTNGNDADAPPGFPPKPGGTVYTEKSSDYASNARKGNSDANVPSDFLVKRLKTVPSGNYAQDGFKDNEDIDAEVPARCKNLFNQTSSASTVDYENAKRMSPQAKLVGKDTVEPLILKEEVEDASGSKEATLSIEGVTLSGAQGESYNCVSGMNVIDQHDFAKNIVQRKRSPRSLHRTNGNDADVPPGFPPKLGGTVYTEKSSDDALNARKGNSDANVPSEFLVKRLKTVPSGNYAQDGFKDQENINAEVPARCKYLSNESSSASTIDYKNAKRMSPQAKLVGKDSVEPLILKEEVEDANWSIEARLSTEGVSLSGAQGESYNCVSGMNVIDLEQRIKKLETVIEKLKITKFGHC</sequence>
<dbReference type="Pfam" id="PF00035">
    <property type="entry name" value="dsrm"/>
    <property type="match status" value="2"/>
</dbReference>